<dbReference type="InterPro" id="IPR036034">
    <property type="entry name" value="PDZ_sf"/>
</dbReference>
<dbReference type="Gene3D" id="2.30.42.10">
    <property type="match status" value="2"/>
</dbReference>
<dbReference type="InterPro" id="IPR041489">
    <property type="entry name" value="PDZ_6"/>
</dbReference>
<dbReference type="GO" id="GO:0006508">
    <property type="term" value="P:proteolysis"/>
    <property type="evidence" value="ECO:0007669"/>
    <property type="project" value="UniProtKB-KW"/>
</dbReference>
<dbReference type="AlphaFoldDB" id="A0A258FNA6"/>
<sequence length="450" mass="45483">MTRARFLTATAVALVIGVTGGTAATAQSTARTDAAQTPPSSDFPLPYDSRRGVFSFSTGLEGSLPAVVQVTTLGVSAGPSREGGVPAAVSSGSGVIIDAAEGIIITNNHVVADGQTYRVDLSDGRLLDAELIGSDQATDLAVLRIQATGLTQVEMVDSDTLRTGDLAFAVGYPLGLDQTLTMGVISGLNRSGMGDAVEDYIQTDAAVNSGNSGGPLLDSRGRLIGINTSILSGDFNGGNDGIAFAVPTRILMFVVNQLRTSGEVTRGRIGATLGSLTAERAVELGLGFVRGAIVEDVTPGSPADRAGLRRGDIITRVQSRAAANAGSVQATIGIAPPGTPLTIVYQRDGQEATASLNVEVPFDEGVQIGSSAIQAFGASFAQVAEGAQVQAVEGGSVAAAAGLSAGDIVTAIGRRPVGSLADLGRLLGGRGPLVLTVTREDGEAEVTLTP</sequence>
<evidence type="ECO:0000256" key="2">
    <source>
        <dbReference type="ARBA" id="ARBA00022670"/>
    </source>
</evidence>
<evidence type="ECO:0000256" key="4">
    <source>
        <dbReference type="ARBA" id="ARBA00022825"/>
    </source>
</evidence>
<evidence type="ECO:0000256" key="1">
    <source>
        <dbReference type="ARBA" id="ARBA00010541"/>
    </source>
</evidence>
<evidence type="ECO:0000259" key="6">
    <source>
        <dbReference type="PROSITE" id="PS50106"/>
    </source>
</evidence>
<feature type="signal peptide" evidence="5">
    <location>
        <begin position="1"/>
        <end position="24"/>
    </location>
</feature>
<dbReference type="SUPFAM" id="SSF50156">
    <property type="entry name" value="PDZ domain-like"/>
    <property type="match status" value="2"/>
</dbReference>
<dbReference type="PRINTS" id="PR00834">
    <property type="entry name" value="PROTEASES2C"/>
</dbReference>
<dbReference type="SUPFAM" id="SSF50494">
    <property type="entry name" value="Trypsin-like serine proteases"/>
    <property type="match status" value="1"/>
</dbReference>
<name>A0A258FNA6_9CAUL</name>
<evidence type="ECO:0000313" key="8">
    <source>
        <dbReference type="Proteomes" id="UP000215595"/>
    </source>
</evidence>
<keyword evidence="2" id="KW-0645">Protease</keyword>
<feature type="domain" description="PDZ" evidence="6">
    <location>
        <begin position="273"/>
        <end position="349"/>
    </location>
</feature>
<dbReference type="PROSITE" id="PS50106">
    <property type="entry name" value="PDZ"/>
    <property type="match status" value="1"/>
</dbReference>
<gene>
    <name evidence="7" type="ORF">B7Z01_07500</name>
</gene>
<dbReference type="Pfam" id="PF13180">
    <property type="entry name" value="PDZ_2"/>
    <property type="match status" value="1"/>
</dbReference>
<dbReference type="SMART" id="SM00228">
    <property type="entry name" value="PDZ"/>
    <property type="match status" value="2"/>
</dbReference>
<comment type="caution">
    <text evidence="7">The sequence shown here is derived from an EMBL/GenBank/DDBJ whole genome shotgun (WGS) entry which is preliminary data.</text>
</comment>
<dbReference type="Pfam" id="PF13365">
    <property type="entry name" value="Trypsin_2"/>
    <property type="match status" value="1"/>
</dbReference>
<evidence type="ECO:0000256" key="3">
    <source>
        <dbReference type="ARBA" id="ARBA00022801"/>
    </source>
</evidence>
<keyword evidence="4" id="KW-0720">Serine protease</keyword>
<keyword evidence="3" id="KW-0378">Hydrolase</keyword>
<dbReference type="EMBL" id="NCEB01000013">
    <property type="protein sequence ID" value="OYX33826.1"/>
    <property type="molecule type" value="Genomic_DNA"/>
</dbReference>
<accession>A0A258FNA6</accession>
<dbReference type="Pfam" id="PF17820">
    <property type="entry name" value="PDZ_6"/>
    <property type="match status" value="1"/>
</dbReference>
<comment type="similarity">
    <text evidence="1">Belongs to the peptidase S1C family.</text>
</comment>
<dbReference type="GO" id="GO:0004252">
    <property type="term" value="F:serine-type endopeptidase activity"/>
    <property type="evidence" value="ECO:0007669"/>
    <property type="project" value="InterPro"/>
</dbReference>
<organism evidence="7 8">
    <name type="scientific">Brevundimonas subvibrioides</name>
    <dbReference type="NCBI Taxonomy" id="74313"/>
    <lineage>
        <taxon>Bacteria</taxon>
        <taxon>Pseudomonadati</taxon>
        <taxon>Pseudomonadota</taxon>
        <taxon>Alphaproteobacteria</taxon>
        <taxon>Caulobacterales</taxon>
        <taxon>Caulobacteraceae</taxon>
        <taxon>Brevundimonas</taxon>
    </lineage>
</organism>
<reference evidence="7 8" key="1">
    <citation type="submission" date="2017-03" db="EMBL/GenBank/DDBJ databases">
        <title>Lifting the veil on microbial sulfur biogeochemistry in mining wastewaters.</title>
        <authorList>
            <person name="Kantor R.S."/>
            <person name="Colenbrander Nelson T."/>
            <person name="Marshall S."/>
            <person name="Bennett D."/>
            <person name="Apte S."/>
            <person name="Camacho D."/>
            <person name="Thomas B.C."/>
            <person name="Warren L.A."/>
            <person name="Banfield J.F."/>
        </authorList>
    </citation>
    <scope>NUCLEOTIDE SEQUENCE [LARGE SCALE GENOMIC DNA]</scope>
    <source>
        <strain evidence="7">32-69-9</strain>
    </source>
</reference>
<keyword evidence="5" id="KW-0732">Signal</keyword>
<dbReference type="Gene3D" id="2.40.10.120">
    <property type="match status" value="1"/>
</dbReference>
<feature type="chain" id="PRO_5012265814" evidence="5">
    <location>
        <begin position="25"/>
        <end position="450"/>
    </location>
</feature>
<proteinExistence type="inferred from homology"/>
<dbReference type="Proteomes" id="UP000215595">
    <property type="component" value="Unassembled WGS sequence"/>
</dbReference>
<dbReference type="InterPro" id="IPR009003">
    <property type="entry name" value="Peptidase_S1_PA"/>
</dbReference>
<dbReference type="PANTHER" id="PTHR22939:SF129">
    <property type="entry name" value="SERINE PROTEASE HTRA2, MITOCHONDRIAL"/>
    <property type="match status" value="1"/>
</dbReference>
<dbReference type="PANTHER" id="PTHR22939">
    <property type="entry name" value="SERINE PROTEASE FAMILY S1C HTRA-RELATED"/>
    <property type="match status" value="1"/>
</dbReference>
<evidence type="ECO:0000256" key="5">
    <source>
        <dbReference type="SAM" id="SignalP"/>
    </source>
</evidence>
<dbReference type="InterPro" id="IPR001478">
    <property type="entry name" value="PDZ"/>
</dbReference>
<dbReference type="InterPro" id="IPR001940">
    <property type="entry name" value="Peptidase_S1C"/>
</dbReference>
<evidence type="ECO:0000313" key="7">
    <source>
        <dbReference type="EMBL" id="OYX33826.1"/>
    </source>
</evidence>
<protein>
    <submittedName>
        <fullName evidence="7">Trypsin</fullName>
    </submittedName>
</protein>